<accession>A0A1X0IL39</accession>
<dbReference type="SUPFAM" id="SSF52833">
    <property type="entry name" value="Thioredoxin-like"/>
    <property type="match status" value="1"/>
</dbReference>
<evidence type="ECO:0000313" key="1">
    <source>
        <dbReference type="EMBL" id="ORB47983.1"/>
    </source>
</evidence>
<dbReference type="Gene3D" id="3.40.30.10">
    <property type="entry name" value="Glutaredoxin"/>
    <property type="match status" value="1"/>
</dbReference>
<dbReference type="RefSeq" id="WP_083122682.1">
    <property type="nucleotide sequence ID" value="NZ_JACKUO010000034.1"/>
</dbReference>
<evidence type="ECO:0000313" key="2">
    <source>
        <dbReference type="Proteomes" id="UP000192534"/>
    </source>
</evidence>
<sequence length="123" mass="13452">MSVYDDLSSEDRIIHVCVNVDCAMRGSEELRDRLRAAAEEAGSDVEVNDYICFAACEQGPNLLIEHRRAFYSDVDPSHAEAIIAHADGGAAIESIDRSSTFIARKIFNMLDAGFKPGDLSLSD</sequence>
<protein>
    <recommendedName>
        <fullName evidence="3">Ferredoxin</fullName>
    </recommendedName>
</protein>
<dbReference type="InterPro" id="IPR036249">
    <property type="entry name" value="Thioredoxin-like_sf"/>
</dbReference>
<organism evidence="1 2">
    <name type="scientific">Mycolicibacterium rhodesiae</name>
    <name type="common">Mycobacterium rhodesiae</name>
    <dbReference type="NCBI Taxonomy" id="36814"/>
    <lineage>
        <taxon>Bacteria</taxon>
        <taxon>Bacillati</taxon>
        <taxon>Actinomycetota</taxon>
        <taxon>Actinomycetes</taxon>
        <taxon>Mycobacteriales</taxon>
        <taxon>Mycobacteriaceae</taxon>
        <taxon>Mycolicibacterium</taxon>
    </lineage>
</organism>
<comment type="caution">
    <text evidence="1">The sequence shown here is derived from an EMBL/GenBank/DDBJ whole genome shotgun (WGS) entry which is preliminary data.</text>
</comment>
<dbReference type="CDD" id="cd02980">
    <property type="entry name" value="TRX_Fd_family"/>
    <property type="match status" value="1"/>
</dbReference>
<dbReference type="Proteomes" id="UP000192534">
    <property type="component" value="Unassembled WGS sequence"/>
</dbReference>
<reference evidence="1 2" key="1">
    <citation type="submission" date="2016-12" db="EMBL/GenBank/DDBJ databases">
        <title>The new phylogeny of genus Mycobacterium.</title>
        <authorList>
            <person name="Tortoli E."/>
            <person name="Trovato A."/>
            <person name="Cirillo D.M."/>
        </authorList>
    </citation>
    <scope>NUCLEOTIDE SEQUENCE [LARGE SCALE GENOMIC DNA]</scope>
    <source>
        <strain evidence="1 2">DSM 44223</strain>
    </source>
</reference>
<evidence type="ECO:0008006" key="3">
    <source>
        <dbReference type="Google" id="ProtNLM"/>
    </source>
</evidence>
<dbReference type="EMBL" id="MVIH01000022">
    <property type="protein sequence ID" value="ORB47983.1"/>
    <property type="molecule type" value="Genomic_DNA"/>
</dbReference>
<dbReference type="AlphaFoldDB" id="A0A1X0IL39"/>
<dbReference type="Pfam" id="PF01257">
    <property type="entry name" value="2Fe-2S_thioredx"/>
    <property type="match status" value="1"/>
</dbReference>
<gene>
    <name evidence="1" type="ORF">BST42_26500</name>
</gene>
<keyword evidence="2" id="KW-1185">Reference proteome</keyword>
<dbReference type="OrthoDB" id="9807941at2"/>
<proteinExistence type="predicted"/>
<name>A0A1X0IL39_MYCRH</name>